<dbReference type="EMBL" id="KB206733">
    <property type="protein sequence ID" value="ELP88617.1"/>
    <property type="molecule type" value="Genomic_DNA"/>
</dbReference>
<dbReference type="KEGG" id="eiv:EIN_460880"/>
<keyword evidence="2" id="KW-1185">Reference proteome</keyword>
<dbReference type="VEuPathDB" id="AmoebaDB:EIN_460880"/>
<dbReference type="Proteomes" id="UP000014680">
    <property type="component" value="Unassembled WGS sequence"/>
</dbReference>
<name>L7FNM1_ENTIV</name>
<dbReference type="GeneID" id="14887597"/>
<evidence type="ECO:0000313" key="2">
    <source>
        <dbReference type="Proteomes" id="UP000014680"/>
    </source>
</evidence>
<sequence length="123" mass="14666">MIHSIQGRLVIEDVTQRTVILALKFLETIIRLLDEDLSQITIHDYWRIKRVMMRKLIVSTILNTNKRTEMKILLKSVSSFFRKFCNDVNELSQNRLLKQAEYARFTSRKMIALLSFLNTRHVR</sequence>
<dbReference type="RefSeq" id="XP_004255388.1">
    <property type="nucleotide sequence ID" value="XM_004255340.1"/>
</dbReference>
<proteinExistence type="predicted"/>
<evidence type="ECO:0000313" key="1">
    <source>
        <dbReference type="EMBL" id="ELP88617.1"/>
    </source>
</evidence>
<reference evidence="1 2" key="1">
    <citation type="submission" date="2012-10" db="EMBL/GenBank/DDBJ databases">
        <authorList>
            <person name="Zafar N."/>
            <person name="Inman J."/>
            <person name="Hall N."/>
            <person name="Lorenzi H."/>
            <person name="Caler E."/>
        </authorList>
    </citation>
    <scope>NUCLEOTIDE SEQUENCE [LARGE SCALE GENOMIC DNA]</scope>
    <source>
        <strain evidence="1 2">IP1</strain>
    </source>
</reference>
<dbReference type="AlphaFoldDB" id="L7FNM1"/>
<gene>
    <name evidence="1" type="ORF">EIN_460880</name>
</gene>
<accession>L7FNM1</accession>
<organism evidence="1 2">
    <name type="scientific">Entamoeba invadens IP1</name>
    <dbReference type="NCBI Taxonomy" id="370355"/>
    <lineage>
        <taxon>Eukaryota</taxon>
        <taxon>Amoebozoa</taxon>
        <taxon>Evosea</taxon>
        <taxon>Archamoebae</taxon>
        <taxon>Mastigamoebida</taxon>
        <taxon>Entamoebidae</taxon>
        <taxon>Entamoeba</taxon>
    </lineage>
</organism>
<protein>
    <submittedName>
        <fullName evidence="1">Uncharacterized protein</fullName>
    </submittedName>
</protein>